<dbReference type="InterPro" id="IPR027417">
    <property type="entry name" value="P-loop_NTPase"/>
</dbReference>
<dbReference type="EMBL" id="AP008215">
    <property type="protein sequence ID" value="BAF25784.2"/>
    <property type="molecule type" value="Genomic_DNA"/>
</dbReference>
<feature type="region of interest" description="Disordered" evidence="9">
    <location>
        <begin position="706"/>
        <end position="737"/>
    </location>
</feature>
<evidence type="ECO:0000256" key="6">
    <source>
        <dbReference type="ARBA" id="ARBA00023004"/>
    </source>
</evidence>
<dbReference type="InterPro" id="IPR045028">
    <property type="entry name" value="DinG/Rad3-like"/>
</dbReference>
<dbReference type="GO" id="GO:0006139">
    <property type="term" value="P:nucleobase-containing compound metabolic process"/>
    <property type="evidence" value="ECO:0007669"/>
    <property type="project" value="InterPro"/>
</dbReference>
<dbReference type="Gene3D" id="3.40.50.300">
    <property type="entry name" value="P-loop containing nucleotide triphosphate hydrolases"/>
    <property type="match status" value="2"/>
</dbReference>
<dbReference type="SMART" id="SM00488">
    <property type="entry name" value="DEXDc2"/>
    <property type="match status" value="1"/>
</dbReference>
<dbReference type="Pfam" id="PF06733">
    <property type="entry name" value="DEAD_2"/>
    <property type="match status" value="1"/>
</dbReference>
<keyword evidence="7" id="KW-0411">Iron-sulfur</keyword>
<feature type="compositionally biased region" description="Acidic residues" evidence="9">
    <location>
        <begin position="1"/>
        <end position="10"/>
    </location>
</feature>
<keyword evidence="1" id="KW-0479">Metal-binding</keyword>
<dbReference type="Proteomes" id="UP000000763">
    <property type="component" value="Chromosome 9"/>
</dbReference>
<evidence type="ECO:0000256" key="7">
    <source>
        <dbReference type="ARBA" id="ARBA00023014"/>
    </source>
</evidence>
<dbReference type="SUPFAM" id="SSF52540">
    <property type="entry name" value="P-loop containing nucleoside triphosphate hydrolases"/>
    <property type="match status" value="1"/>
</dbReference>
<keyword evidence="5" id="KW-0067">ATP-binding</keyword>
<dbReference type="InterPro" id="IPR006555">
    <property type="entry name" value="ATP-dep_Helicase_C"/>
</dbReference>
<evidence type="ECO:0000256" key="2">
    <source>
        <dbReference type="ARBA" id="ARBA00022741"/>
    </source>
</evidence>
<evidence type="ECO:0000256" key="9">
    <source>
        <dbReference type="SAM" id="MobiDB-lite"/>
    </source>
</evidence>
<evidence type="ECO:0000313" key="11">
    <source>
        <dbReference type="EMBL" id="BAF25784.2"/>
    </source>
</evidence>
<feature type="compositionally biased region" description="Polar residues" evidence="9">
    <location>
        <begin position="715"/>
        <end position="725"/>
    </location>
</feature>
<dbReference type="PANTHER" id="PTHR11472:SF47">
    <property type="entry name" value="FANCONI ANEMIA GROUP J PROTEIN"/>
    <property type="match status" value="1"/>
</dbReference>
<dbReference type="InterPro" id="IPR006554">
    <property type="entry name" value="Helicase-like_DEXD_c2"/>
</dbReference>
<dbReference type="GO" id="GO:0003677">
    <property type="term" value="F:DNA binding"/>
    <property type="evidence" value="ECO:0007669"/>
    <property type="project" value="InterPro"/>
</dbReference>
<organism evidence="11 12">
    <name type="scientific">Oryza sativa subsp. japonica</name>
    <name type="common">Rice</name>
    <dbReference type="NCBI Taxonomy" id="39947"/>
    <lineage>
        <taxon>Eukaryota</taxon>
        <taxon>Viridiplantae</taxon>
        <taxon>Streptophyta</taxon>
        <taxon>Embryophyta</taxon>
        <taxon>Tracheophyta</taxon>
        <taxon>Spermatophyta</taxon>
        <taxon>Magnoliopsida</taxon>
        <taxon>Liliopsida</taxon>
        <taxon>Poales</taxon>
        <taxon>Poaceae</taxon>
        <taxon>BOP clade</taxon>
        <taxon>Oryzoideae</taxon>
        <taxon>Oryzeae</taxon>
        <taxon>Oryzinae</taxon>
        <taxon>Oryza</taxon>
        <taxon>Oryza sativa</taxon>
    </lineage>
</organism>
<evidence type="ECO:0000256" key="5">
    <source>
        <dbReference type="ARBA" id="ARBA00022840"/>
    </source>
</evidence>
<keyword evidence="4" id="KW-0347">Helicase</keyword>
<reference evidence="11 12" key="1">
    <citation type="journal article" date="2005" name="Nature">
        <title>The map-based sequence of the rice genome.</title>
        <authorList>
            <consortium name="International rice genome sequencing project (IRGSP)"/>
            <person name="Matsumoto T."/>
            <person name="Wu J."/>
            <person name="Kanamori H."/>
            <person name="Katayose Y."/>
            <person name="Fujisawa M."/>
            <person name="Namiki N."/>
            <person name="Mizuno H."/>
            <person name="Yamamoto K."/>
            <person name="Antonio B.A."/>
            <person name="Baba T."/>
            <person name="Sakata K."/>
            <person name="Nagamura Y."/>
            <person name="Aoki H."/>
            <person name="Arikawa K."/>
            <person name="Arita K."/>
            <person name="Bito T."/>
            <person name="Chiden Y."/>
            <person name="Fujitsuka N."/>
            <person name="Fukunaka R."/>
            <person name="Hamada M."/>
            <person name="Harada C."/>
            <person name="Hayashi A."/>
            <person name="Hijishita S."/>
            <person name="Honda M."/>
            <person name="Hosokawa S."/>
            <person name="Ichikawa Y."/>
            <person name="Idonuma A."/>
            <person name="Iijima M."/>
            <person name="Ikeda M."/>
            <person name="Ikeno M."/>
            <person name="Ito K."/>
            <person name="Ito S."/>
            <person name="Ito T."/>
            <person name="Ito Y."/>
            <person name="Ito Y."/>
            <person name="Iwabuchi A."/>
            <person name="Kamiya K."/>
            <person name="Karasawa W."/>
            <person name="Kurita K."/>
            <person name="Katagiri S."/>
            <person name="Kikuta A."/>
            <person name="Kobayashi H."/>
            <person name="Kobayashi N."/>
            <person name="Machita K."/>
            <person name="Maehara T."/>
            <person name="Masukawa M."/>
            <person name="Mizubayashi T."/>
            <person name="Mukai Y."/>
            <person name="Nagasaki H."/>
            <person name="Nagata Y."/>
            <person name="Naito S."/>
            <person name="Nakashima M."/>
            <person name="Nakama Y."/>
            <person name="Nakamichi Y."/>
            <person name="Nakamura M."/>
            <person name="Meguro A."/>
            <person name="Negishi M."/>
            <person name="Ohta I."/>
            <person name="Ohta T."/>
            <person name="Okamoto M."/>
            <person name="Ono N."/>
            <person name="Saji S."/>
            <person name="Sakaguchi M."/>
            <person name="Sakai K."/>
            <person name="Shibata M."/>
            <person name="Shimokawa T."/>
            <person name="Song J."/>
            <person name="Takazaki Y."/>
            <person name="Terasawa K."/>
            <person name="Tsugane M."/>
            <person name="Tsuji K."/>
            <person name="Ueda S."/>
            <person name="Waki K."/>
            <person name="Yamagata H."/>
            <person name="Yamamoto M."/>
            <person name="Yamamoto S."/>
            <person name="Yamane H."/>
            <person name="Yoshiki S."/>
            <person name="Yoshihara R."/>
            <person name="Yukawa K."/>
            <person name="Zhong H."/>
            <person name="Yano M."/>
            <person name="Yuan Q."/>
            <person name="Ouyang S."/>
            <person name="Liu J."/>
            <person name="Jones K.M."/>
            <person name="Gansberger K."/>
            <person name="Moffat K."/>
            <person name="Hill J."/>
            <person name="Bera J."/>
            <person name="Fadrosh D."/>
            <person name="Jin S."/>
            <person name="Johri S."/>
            <person name="Kim M."/>
            <person name="Overton L."/>
            <person name="Reardon M."/>
            <person name="Tsitrin T."/>
            <person name="Vuong H."/>
            <person name="Weaver B."/>
            <person name="Ciecko A."/>
            <person name="Tallon L."/>
            <person name="Jackson J."/>
            <person name="Pai G."/>
            <person name="Aken S.V."/>
            <person name="Utterback T."/>
            <person name="Reidmuller S."/>
            <person name="Feldblyum T."/>
            <person name="Hsiao J."/>
            <person name="Zismann V."/>
            <person name="Iobst S."/>
            <person name="de Vazeille A.R."/>
            <person name="Buell C.R."/>
            <person name="Ying K."/>
            <person name="Li Y."/>
            <person name="Lu T."/>
            <person name="Huang Y."/>
            <person name="Zhao Q."/>
            <person name="Feng Q."/>
            <person name="Zhang L."/>
            <person name="Zhu J."/>
            <person name="Weng Q."/>
            <person name="Mu J."/>
            <person name="Lu Y."/>
            <person name="Fan D."/>
            <person name="Liu Y."/>
            <person name="Guan J."/>
            <person name="Zhang Y."/>
            <person name="Yu S."/>
            <person name="Liu X."/>
            <person name="Zhang Y."/>
            <person name="Hong G."/>
            <person name="Han B."/>
            <person name="Choisne N."/>
            <person name="Demange N."/>
            <person name="Orjeda G."/>
            <person name="Samain S."/>
            <person name="Cattolico L."/>
            <person name="Pelletier E."/>
            <person name="Couloux A."/>
            <person name="Segurens B."/>
            <person name="Wincker P."/>
            <person name="D'Hont A."/>
            <person name="Scarpelli C."/>
            <person name="Weissenbach J."/>
            <person name="Salanoubat M."/>
            <person name="Quetier F."/>
            <person name="Yu Y."/>
            <person name="Kim H.R."/>
            <person name="Rambo T."/>
            <person name="Currie J."/>
            <person name="Collura K."/>
            <person name="Luo M."/>
            <person name="Yang T."/>
            <person name="Ammiraju J.S.S."/>
            <person name="Engler F."/>
            <person name="Soderlund C."/>
            <person name="Wing R.A."/>
            <person name="Palmer L.E."/>
            <person name="de la Bastide M."/>
            <person name="Spiegel L."/>
            <person name="Nascimento L."/>
            <person name="Zutavern T."/>
            <person name="O'Shaughnessy A."/>
            <person name="Dike S."/>
            <person name="Dedhia N."/>
            <person name="Preston R."/>
            <person name="Balija V."/>
            <person name="McCombie W.R."/>
            <person name="Chow T."/>
            <person name="Chen H."/>
            <person name="Chung M."/>
            <person name="Chen C."/>
            <person name="Shaw J."/>
            <person name="Wu H."/>
            <person name="Hsiao K."/>
            <person name="Chao Y."/>
            <person name="Chu M."/>
            <person name="Cheng C."/>
            <person name="Hour A."/>
            <person name="Lee P."/>
            <person name="Lin S."/>
            <person name="Lin Y."/>
            <person name="Liou J."/>
            <person name="Liu S."/>
            <person name="Hsing Y."/>
            <person name="Raghuvanshi S."/>
            <person name="Mohanty A."/>
            <person name="Bharti A.K."/>
            <person name="Gaur A."/>
            <person name="Gupta V."/>
            <person name="Kumar D."/>
            <person name="Ravi V."/>
            <person name="Vij S."/>
            <person name="Kapur A."/>
            <person name="Khurana P."/>
            <person name="Khurana P."/>
            <person name="Khurana J.P."/>
            <person name="Tyagi A.K."/>
            <person name="Gaikwad K."/>
            <person name="Singh A."/>
            <person name="Dalal V."/>
            <person name="Srivastava S."/>
            <person name="Dixit A."/>
            <person name="Pal A.K."/>
            <person name="Ghazi I.A."/>
            <person name="Yadav M."/>
            <person name="Pandit A."/>
            <person name="Bhargava A."/>
            <person name="Sureshbabu K."/>
            <person name="Batra K."/>
            <person name="Sharma T.R."/>
            <person name="Mohapatra T."/>
            <person name="Singh N.K."/>
            <person name="Messing J."/>
            <person name="Nelson A.B."/>
            <person name="Fuks G."/>
            <person name="Kavchok S."/>
            <person name="Keizer G."/>
            <person name="Linton E."/>
            <person name="Llaca V."/>
            <person name="Song R."/>
            <person name="Tanyolac B."/>
            <person name="Young S."/>
            <person name="Ho-Il K."/>
            <person name="Hahn J.H."/>
            <person name="Sangsakoo G."/>
            <person name="Vanavichit A."/>
            <person name="de Mattos Luiz.A.T."/>
            <person name="Zimmer P.D."/>
            <person name="Malone G."/>
            <person name="Dellagostin O."/>
            <person name="de Oliveira A.C."/>
            <person name="Bevan M."/>
            <person name="Bancroft I."/>
            <person name="Minx P."/>
            <person name="Cordum H."/>
            <person name="Wilson R."/>
            <person name="Cheng Z."/>
            <person name="Jin W."/>
            <person name="Jiang J."/>
            <person name="Leong S.A."/>
            <person name="Iwama H."/>
            <person name="Gojobori T."/>
            <person name="Itoh T."/>
            <person name="Niimura Y."/>
            <person name="Fujii Y."/>
            <person name="Habara T."/>
            <person name="Sakai H."/>
            <person name="Sato Y."/>
            <person name="Wilson G."/>
            <person name="Kumar K."/>
            <person name="McCouch S."/>
            <person name="Juretic N."/>
            <person name="Hoen D."/>
            <person name="Wright S."/>
            <person name="Bruskiewich R."/>
            <person name="Bureau T."/>
            <person name="Miyao A."/>
            <person name="Hirochika H."/>
            <person name="Nishikawa T."/>
            <person name="Kadowaki K."/>
            <person name="Sugiura M."/>
            <person name="Burr B."/>
            <person name="Sasaki T."/>
        </authorList>
    </citation>
    <scope>NUCLEOTIDE SEQUENCE [LARGE SCALE GENOMIC DNA]</scope>
    <source>
        <strain evidence="12">cv. Nipponbare</strain>
    </source>
</reference>
<dbReference type="InterPro" id="IPR014013">
    <property type="entry name" value="Helic_SF1/SF2_ATP-bd_DinG/Rad3"/>
</dbReference>
<evidence type="ECO:0000256" key="1">
    <source>
        <dbReference type="ARBA" id="ARBA00022723"/>
    </source>
</evidence>
<keyword evidence="3" id="KW-0378">Hydrolase</keyword>
<dbReference type="GO" id="GO:0003678">
    <property type="term" value="F:DNA helicase activity"/>
    <property type="evidence" value="ECO:0007669"/>
    <property type="project" value="InterPro"/>
</dbReference>
<evidence type="ECO:0000256" key="8">
    <source>
        <dbReference type="ARBA" id="ARBA00023235"/>
    </source>
</evidence>
<dbReference type="GO" id="GO:0005524">
    <property type="term" value="F:ATP binding"/>
    <property type="evidence" value="ECO:0007669"/>
    <property type="project" value="UniProtKB-KW"/>
</dbReference>
<dbReference type="GO" id="GO:0046872">
    <property type="term" value="F:metal ion binding"/>
    <property type="evidence" value="ECO:0007669"/>
    <property type="project" value="UniProtKB-KW"/>
</dbReference>
<dbReference type="PANTHER" id="PTHR11472">
    <property type="entry name" value="DNA REPAIR DEAD HELICASE RAD3/XP-D SUBFAMILY MEMBER"/>
    <property type="match status" value="1"/>
</dbReference>
<reference evidence="12" key="2">
    <citation type="journal article" date="2008" name="Nucleic Acids Res.">
        <title>The rice annotation project database (RAP-DB): 2008 update.</title>
        <authorList>
            <consortium name="The rice annotation project (RAP)"/>
        </authorList>
    </citation>
    <scope>GENOME REANNOTATION</scope>
    <source>
        <strain evidence="12">cv. Nipponbare</strain>
    </source>
</reference>
<keyword evidence="8" id="KW-0413">Isomerase</keyword>
<dbReference type="FunFam" id="3.40.50.300:FF:001207">
    <property type="entry name" value="Fanconi anemia group J protein-like isoform E"/>
    <property type="match status" value="1"/>
</dbReference>
<gene>
    <name evidence="11" type="ordered locus">Os09g0551800</name>
</gene>
<feature type="compositionally biased region" description="Basic and acidic residues" evidence="9">
    <location>
        <begin position="726"/>
        <end position="737"/>
    </location>
</feature>
<keyword evidence="2" id="KW-0547">Nucleotide-binding</keyword>
<evidence type="ECO:0000256" key="4">
    <source>
        <dbReference type="ARBA" id="ARBA00022806"/>
    </source>
</evidence>
<dbReference type="GO" id="GO:0051536">
    <property type="term" value="F:iron-sulfur cluster binding"/>
    <property type="evidence" value="ECO:0007669"/>
    <property type="project" value="UniProtKB-KW"/>
</dbReference>
<name>Q0IZT1_ORYSJ</name>
<dbReference type="PROSITE" id="PS51193">
    <property type="entry name" value="HELICASE_ATP_BIND_2"/>
    <property type="match status" value="1"/>
</dbReference>
<sequence length="1187" mass="130596">MGAATADEDFATPPPPARAPGGRVYQVGGVPVEFPYKPYGTQLAFMGRVIATLDRARRQGRSHALLESPTGTGKSLSLLCSALAWQRHYPLRAPPAAAPDPFLHGGGFVPDDTQKQATPGVPEKATRKKNVPTIYYATRTHAQITQVVREYRKTSYRVRMAILASRKHYCVNKNVCMSGNIDELCKSLLDDSAQGCPEYKNAQKLSRHPSLQIGGCYEVHDIEDLVRVGRKVKGCPYFAAQTMAEAAQLVFCPYNYLISPIVRRAMDIDIRGSIIVLDEAHNIEDIARDAGSFDVDEESLLFLRQELEGLVTDEAVAKIYEPLHEVIQGLNGWIDEQGNNLQKNEFEHPASFWTGEEAMKELKYAGITPVNFPVLQECATKAIKAASDAESEGVHLSGGSAMTLESLFSSLSYFFAENGRHSNDYQLALQRFAKREGNSVTSFIGWKCVMSLWCLNPAVVFRDIADLTLSVILTSGTLSPMGSFASELGVQFEACMEAPHVINADSQVFATVLSSGPTGRRLNASYRTANEYSFQDELGATLEEICRVVPGGALVFFPSYNLLEKLQRRWSQTGQWARLEAQKHVCVEPRGSTEELEPVLKGYYNAILGKAPPKKGRGGAKQIVKNRVTKDSSQESAKGGAAFLAVCRGKVSEGIDFSDDKARVVETMDGLTRFFQNAEEQIKIKAQGVSPKDRLDACVLPSQGDKRKLPWPEPNFSNQTVLQNNKDVKSESHIDGAGVDRMKLSDTSSESWHLSSKHSGLVKKQISPEPENVPMACQLPPSYKVQYNLEGEADNGTNYEVNINFIDLEECDTKPRYVKLTIFNPSEHITQQSTVMEETYAEVPIASPSNRNGENASTVMNEGDPVLDLPISLSAANRNISCVSTSAATPERSGSISHLEHESWTNRSVNSHCQKRRKLSSPMSCCTYTERSCSPSKPYLHGGCDVSMLPGDLRTDGMCCKSMKMSRCENVKVERNSKLAEFPSRESTQEKLFICCARCKTALGLQEDGFLVSCSSSLSSKFYLTYLWRHGPSADILPGKDFLASPPLKIKVMVCNVSSVNKMMLGNLSNEGSAHNSSFWSEKDGCVYKPVTCQTCSCKNACVTTLGAQVVATDSSNQQFCDKVILFDDLLHVKHGPSKDQALSAPIGTVKPISPPPVIDLESFAYKPLKKDPVPVNTRRSKNEWLL</sequence>
<dbReference type="AlphaFoldDB" id="Q0IZT1"/>
<dbReference type="Pfam" id="PF13307">
    <property type="entry name" value="Helicase_C_2"/>
    <property type="match status" value="1"/>
</dbReference>
<protein>
    <submittedName>
        <fullName evidence="11">Os09g0551800 protein</fullName>
    </submittedName>
</protein>
<feature type="region of interest" description="Disordered" evidence="9">
    <location>
        <begin position="1"/>
        <end position="22"/>
    </location>
</feature>
<evidence type="ECO:0000256" key="3">
    <source>
        <dbReference type="ARBA" id="ARBA00022801"/>
    </source>
</evidence>
<proteinExistence type="predicted"/>
<keyword evidence="6" id="KW-0408">Iron</keyword>
<accession>Q0IZT1</accession>
<dbReference type="KEGG" id="dosa:Os09g0551800"/>
<evidence type="ECO:0000313" key="12">
    <source>
        <dbReference type="Proteomes" id="UP000000763"/>
    </source>
</evidence>
<evidence type="ECO:0000259" key="10">
    <source>
        <dbReference type="PROSITE" id="PS51193"/>
    </source>
</evidence>
<dbReference type="GO" id="GO:0016818">
    <property type="term" value="F:hydrolase activity, acting on acid anhydrides, in phosphorus-containing anhydrides"/>
    <property type="evidence" value="ECO:0007669"/>
    <property type="project" value="InterPro"/>
</dbReference>
<dbReference type="InterPro" id="IPR010614">
    <property type="entry name" value="RAD3-like_helicase_DEAD"/>
</dbReference>
<feature type="domain" description="Helicase ATP-binding" evidence="10">
    <location>
        <begin position="28"/>
        <end position="327"/>
    </location>
</feature>